<dbReference type="GO" id="GO:0008270">
    <property type="term" value="F:zinc ion binding"/>
    <property type="evidence" value="ECO:0007669"/>
    <property type="project" value="UniProtKB-KW"/>
</dbReference>
<organism evidence="5 6">
    <name type="scientific">Scophthalmus maximus</name>
    <name type="common">Turbot</name>
    <name type="synonym">Psetta maxima</name>
    <dbReference type="NCBI Taxonomy" id="52904"/>
    <lineage>
        <taxon>Eukaryota</taxon>
        <taxon>Metazoa</taxon>
        <taxon>Chordata</taxon>
        <taxon>Craniata</taxon>
        <taxon>Vertebrata</taxon>
        <taxon>Euteleostomi</taxon>
        <taxon>Actinopterygii</taxon>
        <taxon>Neopterygii</taxon>
        <taxon>Teleostei</taxon>
        <taxon>Neoteleostei</taxon>
        <taxon>Acanthomorphata</taxon>
        <taxon>Carangaria</taxon>
        <taxon>Pleuronectiformes</taxon>
        <taxon>Pleuronectoidei</taxon>
        <taxon>Scophthalmidae</taxon>
        <taxon>Scophthalmus</taxon>
    </lineage>
</organism>
<evidence type="ECO:0000259" key="4">
    <source>
        <dbReference type="Pfam" id="PF02892"/>
    </source>
</evidence>
<keyword evidence="1" id="KW-0479">Metal-binding</keyword>
<dbReference type="InterPro" id="IPR036236">
    <property type="entry name" value="Znf_C2H2_sf"/>
</dbReference>
<dbReference type="Proteomes" id="UP000438429">
    <property type="component" value="Unassembled WGS sequence"/>
</dbReference>
<feature type="domain" description="BED-type" evidence="4">
    <location>
        <begin position="7"/>
        <end position="46"/>
    </location>
</feature>
<reference evidence="5 6" key="1">
    <citation type="submission" date="2019-06" db="EMBL/GenBank/DDBJ databases">
        <title>Draft genomes of female and male turbot (Scophthalmus maximus).</title>
        <authorList>
            <person name="Xu H."/>
            <person name="Xu X.-W."/>
            <person name="Shao C."/>
            <person name="Chen S."/>
        </authorList>
    </citation>
    <scope>NUCLEOTIDE SEQUENCE [LARGE SCALE GENOMIC DNA]</scope>
    <source>
        <strain evidence="5">Ysfricsl-2016a</strain>
        <tissue evidence="5">Blood</tissue>
    </source>
</reference>
<comment type="caution">
    <text evidence="5">The sequence shown here is derived from an EMBL/GenBank/DDBJ whole genome shotgun (WGS) entry which is preliminary data.</text>
</comment>
<evidence type="ECO:0000313" key="5">
    <source>
        <dbReference type="EMBL" id="KAF0021739.1"/>
    </source>
</evidence>
<keyword evidence="2" id="KW-0863">Zinc-finger</keyword>
<evidence type="ECO:0000256" key="2">
    <source>
        <dbReference type="ARBA" id="ARBA00022771"/>
    </source>
</evidence>
<accession>A0A6A4RNA5</accession>
<dbReference type="SUPFAM" id="SSF57667">
    <property type="entry name" value="beta-beta-alpha zinc fingers"/>
    <property type="match status" value="1"/>
</dbReference>
<gene>
    <name evidence="5" type="ORF">F2P81_026008</name>
</gene>
<evidence type="ECO:0000313" key="6">
    <source>
        <dbReference type="Proteomes" id="UP000438429"/>
    </source>
</evidence>
<dbReference type="Pfam" id="PF02892">
    <property type="entry name" value="zf-BED"/>
    <property type="match status" value="1"/>
</dbReference>
<protein>
    <recommendedName>
        <fullName evidence="4">BED-type domain-containing protein</fullName>
    </recommendedName>
</protein>
<evidence type="ECO:0000256" key="3">
    <source>
        <dbReference type="ARBA" id="ARBA00022833"/>
    </source>
</evidence>
<proteinExistence type="predicted"/>
<keyword evidence="3" id="KW-0862">Zinc</keyword>
<evidence type="ECO:0000256" key="1">
    <source>
        <dbReference type="ARBA" id="ARBA00022723"/>
    </source>
</evidence>
<name>A0A6A4RNA5_SCOMX</name>
<dbReference type="EMBL" id="VEVO01002430">
    <property type="protein sequence ID" value="KAF0021739.1"/>
    <property type="molecule type" value="Genomic_DNA"/>
</dbReference>
<dbReference type="GO" id="GO:0003677">
    <property type="term" value="F:DNA binding"/>
    <property type="evidence" value="ECO:0007669"/>
    <property type="project" value="InterPro"/>
</dbReference>
<sequence length="71" mass="8167">MTTKEKNVWEHFRLNTNRKENKVTCSRCNTALASTSMLQHLHRRHRELSGGHDTSKSSVSDGQIYLHSAIM</sequence>
<dbReference type="InterPro" id="IPR003656">
    <property type="entry name" value="Znf_BED"/>
</dbReference>
<dbReference type="AlphaFoldDB" id="A0A6A4RNA5"/>